<keyword evidence="9" id="KW-0443">Lipid metabolism</keyword>
<dbReference type="InterPro" id="IPR020841">
    <property type="entry name" value="PKS_Beta-ketoAc_synthase_dom"/>
</dbReference>
<dbReference type="GO" id="GO:0004315">
    <property type="term" value="F:3-oxoacyl-[acyl-carrier-protein] synthase activity"/>
    <property type="evidence" value="ECO:0007669"/>
    <property type="project" value="UniProtKB-EC"/>
</dbReference>
<keyword evidence="6" id="KW-0444">Lipid biosynthesis</keyword>
<dbReference type="NCBIfam" id="NF005589">
    <property type="entry name" value="PRK07314.1"/>
    <property type="match status" value="1"/>
</dbReference>
<dbReference type="CDD" id="cd00834">
    <property type="entry name" value="KAS_I_II"/>
    <property type="match status" value="1"/>
</dbReference>
<dbReference type="Proteomes" id="UP001301216">
    <property type="component" value="Unassembled WGS sequence"/>
</dbReference>
<organism evidence="19 20">
    <name type="scientific">Ochrobactrum chromiisoli</name>
    <dbReference type="NCBI Taxonomy" id="2993941"/>
    <lineage>
        <taxon>Bacteria</taxon>
        <taxon>Pseudomonadati</taxon>
        <taxon>Pseudomonadota</taxon>
        <taxon>Alphaproteobacteria</taxon>
        <taxon>Hyphomicrobiales</taxon>
        <taxon>Brucellaceae</taxon>
        <taxon>Brucella/Ochrobactrum group</taxon>
        <taxon>Ochrobactrum</taxon>
    </lineage>
</organism>
<dbReference type="EMBL" id="JAPHAV010000001">
    <property type="protein sequence ID" value="MCX2695408.1"/>
    <property type="molecule type" value="Genomic_DNA"/>
</dbReference>
<accession>A0ABT3QIH1</accession>
<dbReference type="InterPro" id="IPR016039">
    <property type="entry name" value="Thiolase-like"/>
</dbReference>
<comment type="subcellular location">
    <subcellularLocation>
        <location evidence="1">Cytoplasm</location>
    </subcellularLocation>
</comment>
<reference evidence="19 20" key="1">
    <citation type="submission" date="2022-11" db="EMBL/GenBank/DDBJ databases">
        <title>Brucella sp. YY2X, whole genome shotgun sequencing project.</title>
        <authorList>
            <person name="Yang Y."/>
        </authorList>
    </citation>
    <scope>NUCLEOTIDE SEQUENCE [LARGE SCALE GENOMIC DNA]</scope>
    <source>
        <strain evidence="19 20">YY2X</strain>
    </source>
</reference>
<comment type="similarity">
    <text evidence="2 17">Belongs to the thiolase-like superfamily. Beta-ketoacyl-ACP synthases family.</text>
</comment>
<keyword evidence="11 19" id="KW-0012">Acyltransferase</keyword>
<evidence type="ECO:0000313" key="19">
    <source>
        <dbReference type="EMBL" id="MCX2695408.1"/>
    </source>
</evidence>
<dbReference type="Gene3D" id="3.40.47.10">
    <property type="match status" value="2"/>
</dbReference>
<proteinExistence type="inferred from homology"/>
<dbReference type="SUPFAM" id="SSF53901">
    <property type="entry name" value="Thiolase-like"/>
    <property type="match status" value="2"/>
</dbReference>
<dbReference type="Pfam" id="PF00109">
    <property type="entry name" value="ketoacyl-synt"/>
    <property type="match status" value="1"/>
</dbReference>
<evidence type="ECO:0000256" key="16">
    <source>
        <dbReference type="ARBA" id="ARBA00048506"/>
    </source>
</evidence>
<evidence type="ECO:0000256" key="17">
    <source>
        <dbReference type="RuleBase" id="RU003694"/>
    </source>
</evidence>
<dbReference type="PROSITE" id="PS00606">
    <property type="entry name" value="KS3_1"/>
    <property type="match status" value="1"/>
</dbReference>
<feature type="domain" description="Ketosynthase family 3 (KS3)" evidence="18">
    <location>
        <begin position="1"/>
        <end position="404"/>
    </location>
</feature>
<keyword evidence="5" id="KW-0963">Cytoplasm</keyword>
<evidence type="ECO:0000256" key="1">
    <source>
        <dbReference type="ARBA" id="ARBA00004496"/>
    </source>
</evidence>
<dbReference type="EC" id="2.3.1.41" evidence="4"/>
<dbReference type="InterPro" id="IPR018201">
    <property type="entry name" value="Ketoacyl_synth_AS"/>
</dbReference>
<protein>
    <recommendedName>
        <fullName evidence="12">3-oxoacyl-[acyl-carrier-protein] synthase 1</fullName>
        <ecNumber evidence="4">2.3.1.41</ecNumber>
    </recommendedName>
    <alternativeName>
        <fullName evidence="13">3-oxoacyl-[acyl-carrier-protein] synthase I</fullName>
    </alternativeName>
    <alternativeName>
        <fullName evidence="14">Beta-ketoacyl-ACP synthase I</fullName>
    </alternativeName>
</protein>
<keyword evidence="8" id="KW-0276">Fatty acid metabolism</keyword>
<evidence type="ECO:0000256" key="2">
    <source>
        <dbReference type="ARBA" id="ARBA00008467"/>
    </source>
</evidence>
<evidence type="ECO:0000256" key="15">
    <source>
        <dbReference type="ARBA" id="ARBA00048121"/>
    </source>
</evidence>
<dbReference type="InterPro" id="IPR014031">
    <property type="entry name" value="Ketoacyl_synth_C"/>
</dbReference>
<evidence type="ECO:0000256" key="3">
    <source>
        <dbReference type="ARBA" id="ARBA00011738"/>
    </source>
</evidence>
<evidence type="ECO:0000256" key="5">
    <source>
        <dbReference type="ARBA" id="ARBA00022490"/>
    </source>
</evidence>
<dbReference type="InterPro" id="IPR014030">
    <property type="entry name" value="Ketoacyl_synth_N"/>
</dbReference>
<dbReference type="NCBIfam" id="NF005935">
    <property type="entry name" value="PRK07967.1"/>
    <property type="match status" value="1"/>
</dbReference>
<dbReference type="InterPro" id="IPR000794">
    <property type="entry name" value="Beta-ketoacyl_synthase"/>
</dbReference>
<keyword evidence="7 17" id="KW-0808">Transferase</keyword>
<evidence type="ECO:0000313" key="20">
    <source>
        <dbReference type="Proteomes" id="UP001301216"/>
    </source>
</evidence>
<gene>
    <name evidence="19" type="primary">fabB</name>
    <name evidence="19" type="ORF">OPR82_01285</name>
</gene>
<evidence type="ECO:0000256" key="12">
    <source>
        <dbReference type="ARBA" id="ARBA00039450"/>
    </source>
</evidence>
<evidence type="ECO:0000256" key="6">
    <source>
        <dbReference type="ARBA" id="ARBA00022516"/>
    </source>
</evidence>
<comment type="catalytic activity">
    <reaction evidence="15">
        <text>(3Z)-decenoyl-[ACP] + malonyl-[ACP] + H(+) = 3-oxo-(5Z)-dodecenoyl-[ACP] + holo-[ACP] + CO2</text>
        <dbReference type="Rhea" id="RHEA:54940"/>
        <dbReference type="Rhea" id="RHEA-COMP:9623"/>
        <dbReference type="Rhea" id="RHEA-COMP:9685"/>
        <dbReference type="Rhea" id="RHEA-COMP:9927"/>
        <dbReference type="Rhea" id="RHEA-COMP:14042"/>
        <dbReference type="ChEBI" id="CHEBI:15378"/>
        <dbReference type="ChEBI" id="CHEBI:16526"/>
        <dbReference type="ChEBI" id="CHEBI:64479"/>
        <dbReference type="ChEBI" id="CHEBI:78449"/>
        <dbReference type="ChEBI" id="CHEBI:78798"/>
        <dbReference type="ChEBI" id="CHEBI:138410"/>
    </reaction>
    <physiologicalReaction direction="left-to-right" evidence="15">
        <dbReference type="Rhea" id="RHEA:54941"/>
    </physiologicalReaction>
</comment>
<comment type="subunit">
    <text evidence="3">Homodimer.</text>
</comment>
<evidence type="ECO:0000256" key="8">
    <source>
        <dbReference type="ARBA" id="ARBA00022832"/>
    </source>
</evidence>
<evidence type="ECO:0000256" key="10">
    <source>
        <dbReference type="ARBA" id="ARBA00023160"/>
    </source>
</evidence>
<keyword evidence="20" id="KW-1185">Reference proteome</keyword>
<dbReference type="PANTHER" id="PTHR11712">
    <property type="entry name" value="POLYKETIDE SYNTHASE-RELATED"/>
    <property type="match status" value="1"/>
</dbReference>
<evidence type="ECO:0000256" key="7">
    <source>
        <dbReference type="ARBA" id="ARBA00022679"/>
    </source>
</evidence>
<sequence length="407" mass="43280">MRRVVVTGMGIVSSIGNNTEEVTTSLREAKSGISRAEEYAELGFRCQVHGTPKIDVEALVDRRAMRFHGRGTAWNHIAMDQAIADAGLSQEEVSNDRTGIIMGSGGPSTRTIVDSADITREKGPKRVGPFAVPKAMSSTASATLATFFKIKGVNYSISSACATSNHCIGNAYEMIQYGKQDRVFAGGCEDLDWTLSVLFDAMGAMSSKYNDTPSTASRAYDKNRDGFVIAGGAGVLVLEDLETALARGAKIYGEIVGYGATSDGYDMVAPSGEGAIRCMKMALSTVKGKIDYINPHATSTPAGDAPEIDAIRQIFGSGDACPPIAATKSLTGHSLGATGVQEAIYSLLMMKNNFICESAHIEELDPAFADMPIVRKRIDNAQLNTVLSNSFGFGGTNATLVFQRYES</sequence>
<evidence type="ECO:0000256" key="4">
    <source>
        <dbReference type="ARBA" id="ARBA00013191"/>
    </source>
</evidence>
<comment type="catalytic activity">
    <reaction evidence="16">
        <text>a fatty acyl-[ACP] + malonyl-[ACP] + H(+) = a 3-oxoacyl-[ACP] + holo-[ACP] + CO2</text>
        <dbReference type="Rhea" id="RHEA:22836"/>
        <dbReference type="Rhea" id="RHEA-COMP:9623"/>
        <dbReference type="Rhea" id="RHEA-COMP:9685"/>
        <dbReference type="Rhea" id="RHEA-COMP:9916"/>
        <dbReference type="Rhea" id="RHEA-COMP:14125"/>
        <dbReference type="ChEBI" id="CHEBI:15378"/>
        <dbReference type="ChEBI" id="CHEBI:16526"/>
        <dbReference type="ChEBI" id="CHEBI:64479"/>
        <dbReference type="ChEBI" id="CHEBI:78449"/>
        <dbReference type="ChEBI" id="CHEBI:78776"/>
        <dbReference type="ChEBI" id="CHEBI:138651"/>
        <dbReference type="EC" id="2.3.1.41"/>
    </reaction>
    <physiologicalReaction direction="left-to-right" evidence="16">
        <dbReference type="Rhea" id="RHEA:22837"/>
    </physiologicalReaction>
</comment>
<dbReference type="RefSeq" id="WP_265982566.1">
    <property type="nucleotide sequence ID" value="NZ_JAPHAV010000001.1"/>
</dbReference>
<evidence type="ECO:0000256" key="11">
    <source>
        <dbReference type="ARBA" id="ARBA00023315"/>
    </source>
</evidence>
<dbReference type="PROSITE" id="PS52004">
    <property type="entry name" value="KS3_2"/>
    <property type="match status" value="1"/>
</dbReference>
<evidence type="ECO:0000256" key="13">
    <source>
        <dbReference type="ARBA" id="ARBA00041620"/>
    </source>
</evidence>
<name>A0ABT3QIH1_9HYPH</name>
<dbReference type="Pfam" id="PF02801">
    <property type="entry name" value="Ketoacyl-synt_C"/>
    <property type="match status" value="1"/>
</dbReference>
<evidence type="ECO:0000259" key="18">
    <source>
        <dbReference type="PROSITE" id="PS52004"/>
    </source>
</evidence>
<keyword evidence="10" id="KW-0275">Fatty acid biosynthesis</keyword>
<evidence type="ECO:0000256" key="9">
    <source>
        <dbReference type="ARBA" id="ARBA00023098"/>
    </source>
</evidence>
<dbReference type="PANTHER" id="PTHR11712:SF306">
    <property type="entry name" value="3-OXOACYL-[ACYL-CARRIER-PROTEIN] SYNTHASE 1"/>
    <property type="match status" value="1"/>
</dbReference>
<evidence type="ECO:0000256" key="14">
    <source>
        <dbReference type="ARBA" id="ARBA00042143"/>
    </source>
</evidence>
<dbReference type="SMART" id="SM00825">
    <property type="entry name" value="PKS_KS"/>
    <property type="match status" value="1"/>
</dbReference>
<comment type="caution">
    <text evidence="19">The sequence shown here is derived from an EMBL/GenBank/DDBJ whole genome shotgun (WGS) entry which is preliminary data.</text>
</comment>